<dbReference type="InterPro" id="IPR009057">
    <property type="entry name" value="Homeodomain-like_sf"/>
</dbReference>
<dbReference type="Pfam" id="PF25787">
    <property type="entry name" value="HTH_SB"/>
    <property type="match status" value="1"/>
</dbReference>
<name>A0A3B4FVY7_9CICH</name>
<dbReference type="Ensembl" id="ENSPNYT00000015146.1">
    <property type="protein sequence ID" value="ENSPNYP00000014767.1"/>
    <property type="gene ID" value="ENSPNYG00000011200.1"/>
</dbReference>
<organism evidence="2">
    <name type="scientific">Pundamilia nyererei</name>
    <dbReference type="NCBI Taxonomy" id="303518"/>
    <lineage>
        <taxon>Eukaryota</taxon>
        <taxon>Metazoa</taxon>
        <taxon>Chordata</taxon>
        <taxon>Craniata</taxon>
        <taxon>Vertebrata</taxon>
        <taxon>Euteleostomi</taxon>
        <taxon>Actinopterygii</taxon>
        <taxon>Neopterygii</taxon>
        <taxon>Teleostei</taxon>
        <taxon>Neoteleostei</taxon>
        <taxon>Acanthomorphata</taxon>
        <taxon>Ovalentaria</taxon>
        <taxon>Cichlomorphae</taxon>
        <taxon>Cichliformes</taxon>
        <taxon>Cichlidae</taxon>
        <taxon>African cichlids</taxon>
        <taxon>Pseudocrenilabrinae</taxon>
        <taxon>Haplochromini</taxon>
        <taxon>Pundamilia</taxon>
    </lineage>
</organism>
<dbReference type="GeneTree" id="ENSGT00970000193614"/>
<evidence type="ECO:0000259" key="1">
    <source>
        <dbReference type="Pfam" id="PF25787"/>
    </source>
</evidence>
<evidence type="ECO:0000313" key="2">
    <source>
        <dbReference type="Ensembl" id="ENSPNYP00000014767.1"/>
    </source>
</evidence>
<sequence>MRFKELSTNDLKELIVAVHPSGSNWKTISKQFDVHHCAVRRIIHKWKTLKTTDSLPRSPYISECNKPQGNDAIFKEE</sequence>
<dbReference type="InterPro" id="IPR057667">
    <property type="entry name" value="HTH_SB"/>
</dbReference>
<dbReference type="AlphaFoldDB" id="A0A3B4FVY7"/>
<dbReference type="SUPFAM" id="SSF46689">
    <property type="entry name" value="Homeodomain-like"/>
    <property type="match status" value="1"/>
</dbReference>
<dbReference type="InterPro" id="IPR036388">
    <property type="entry name" value="WH-like_DNA-bd_sf"/>
</dbReference>
<protein>
    <recommendedName>
        <fullName evidence="1">Sleeping Beauty transposase HTH domain-containing protein</fullName>
    </recommendedName>
</protein>
<reference evidence="2" key="1">
    <citation type="submission" date="2023-09" db="UniProtKB">
        <authorList>
            <consortium name="Ensembl"/>
        </authorList>
    </citation>
    <scope>IDENTIFICATION</scope>
</reference>
<feature type="domain" description="Sleeping Beauty transposase HTH" evidence="1">
    <location>
        <begin position="2"/>
        <end position="52"/>
    </location>
</feature>
<accession>A0A3B4FVY7</accession>
<dbReference type="Gene3D" id="1.10.10.10">
    <property type="entry name" value="Winged helix-like DNA-binding domain superfamily/Winged helix DNA-binding domain"/>
    <property type="match status" value="1"/>
</dbReference>
<proteinExistence type="predicted"/>